<dbReference type="PROSITE" id="PS50995">
    <property type="entry name" value="HTH_MARR_2"/>
    <property type="match status" value="1"/>
</dbReference>
<dbReference type="Gene3D" id="1.10.10.10">
    <property type="entry name" value="Winged helix-like DNA-binding domain superfamily/Winged helix DNA-binding domain"/>
    <property type="match status" value="1"/>
</dbReference>
<sequence length="156" mass="17077">MIPDEYELGQSTGYLIGHIAAEMKKMFARAVEGYGVTTQQCAPLMILYKGNGSTPTEIAQTAGIDVGGVSRLLDRLEDKGLVKRVSGGEDRRSVRIKLTKEGRRLAPKLLKVSYEMNSTVFGEVLGKKQARELHKTLEGVLEKLTLHSLAESSSLN</sequence>
<dbReference type="CDD" id="cd00090">
    <property type="entry name" value="HTH_ARSR"/>
    <property type="match status" value="1"/>
</dbReference>
<keyword evidence="2" id="KW-0238">DNA-binding</keyword>
<dbReference type="InterPro" id="IPR036388">
    <property type="entry name" value="WH-like_DNA-bd_sf"/>
</dbReference>
<dbReference type="InterPro" id="IPR000835">
    <property type="entry name" value="HTH_MarR-typ"/>
</dbReference>
<dbReference type="InterPro" id="IPR036390">
    <property type="entry name" value="WH_DNA-bd_sf"/>
</dbReference>
<evidence type="ECO:0000256" key="1">
    <source>
        <dbReference type="ARBA" id="ARBA00023015"/>
    </source>
</evidence>
<gene>
    <name evidence="5" type="ORF">HKN21_00740</name>
</gene>
<dbReference type="GO" id="GO:0003677">
    <property type="term" value="F:DNA binding"/>
    <property type="evidence" value="ECO:0007669"/>
    <property type="project" value="UniProtKB-KW"/>
</dbReference>
<dbReference type="GO" id="GO:0003700">
    <property type="term" value="F:DNA-binding transcription factor activity"/>
    <property type="evidence" value="ECO:0007669"/>
    <property type="project" value="InterPro"/>
</dbReference>
<protein>
    <submittedName>
        <fullName evidence="5">MarR family transcriptional regulator</fullName>
    </submittedName>
</protein>
<dbReference type="EMBL" id="JABDJR010000022">
    <property type="protein sequence ID" value="NNF05261.1"/>
    <property type="molecule type" value="Genomic_DNA"/>
</dbReference>
<dbReference type="SMART" id="SM00347">
    <property type="entry name" value="HTH_MARR"/>
    <property type="match status" value="1"/>
</dbReference>
<keyword evidence="3" id="KW-0804">Transcription</keyword>
<dbReference type="InterPro" id="IPR011991">
    <property type="entry name" value="ArsR-like_HTH"/>
</dbReference>
<dbReference type="Proteomes" id="UP000547674">
    <property type="component" value="Unassembled WGS sequence"/>
</dbReference>
<evidence type="ECO:0000256" key="3">
    <source>
        <dbReference type="ARBA" id="ARBA00023163"/>
    </source>
</evidence>
<evidence type="ECO:0000259" key="4">
    <source>
        <dbReference type="PROSITE" id="PS50995"/>
    </source>
</evidence>
<accession>A0A7Y2E518</accession>
<organism evidence="5 6">
    <name type="scientific">Eiseniibacteriota bacterium</name>
    <dbReference type="NCBI Taxonomy" id="2212470"/>
    <lineage>
        <taxon>Bacteria</taxon>
        <taxon>Candidatus Eiseniibacteriota</taxon>
    </lineage>
</organism>
<feature type="domain" description="HTH marR-type" evidence="4">
    <location>
        <begin position="9"/>
        <end position="142"/>
    </location>
</feature>
<comment type="caution">
    <text evidence="5">The sequence shown here is derived from an EMBL/GenBank/DDBJ whole genome shotgun (WGS) entry which is preliminary data.</text>
</comment>
<dbReference type="PRINTS" id="PR00598">
    <property type="entry name" value="HTHMARR"/>
</dbReference>
<name>A0A7Y2E518_UNCEI</name>
<dbReference type="PANTHER" id="PTHR42756">
    <property type="entry name" value="TRANSCRIPTIONAL REGULATOR, MARR"/>
    <property type="match status" value="1"/>
</dbReference>
<evidence type="ECO:0000313" key="5">
    <source>
        <dbReference type="EMBL" id="NNF05261.1"/>
    </source>
</evidence>
<dbReference type="PANTHER" id="PTHR42756:SF1">
    <property type="entry name" value="TRANSCRIPTIONAL REPRESSOR OF EMRAB OPERON"/>
    <property type="match status" value="1"/>
</dbReference>
<dbReference type="SUPFAM" id="SSF46785">
    <property type="entry name" value="Winged helix' DNA-binding domain"/>
    <property type="match status" value="1"/>
</dbReference>
<proteinExistence type="predicted"/>
<evidence type="ECO:0000313" key="6">
    <source>
        <dbReference type="Proteomes" id="UP000547674"/>
    </source>
</evidence>
<dbReference type="Pfam" id="PF12802">
    <property type="entry name" value="MarR_2"/>
    <property type="match status" value="1"/>
</dbReference>
<evidence type="ECO:0000256" key="2">
    <source>
        <dbReference type="ARBA" id="ARBA00023125"/>
    </source>
</evidence>
<reference evidence="5 6" key="1">
    <citation type="submission" date="2020-03" db="EMBL/GenBank/DDBJ databases">
        <title>Metabolic flexibility allows generalist bacteria to become dominant in a frequently disturbed ecosystem.</title>
        <authorList>
            <person name="Chen Y.-J."/>
            <person name="Leung P.M."/>
            <person name="Bay S.K."/>
            <person name="Hugenholtz P."/>
            <person name="Kessler A.J."/>
            <person name="Shelley G."/>
            <person name="Waite D.W."/>
            <person name="Cook P.L."/>
            <person name="Greening C."/>
        </authorList>
    </citation>
    <scope>NUCLEOTIDE SEQUENCE [LARGE SCALE GENOMIC DNA]</scope>
    <source>
        <strain evidence="5">SS_bin_28</strain>
    </source>
</reference>
<dbReference type="AlphaFoldDB" id="A0A7Y2E518"/>
<keyword evidence="1" id="KW-0805">Transcription regulation</keyword>